<dbReference type="OrthoDB" id="5983600at2759"/>
<evidence type="ECO:0000313" key="5">
    <source>
        <dbReference type="EMBL" id="CAD5214189.1"/>
    </source>
</evidence>
<keyword evidence="3" id="KW-0812">Transmembrane</keyword>
<evidence type="ECO:0000256" key="3">
    <source>
        <dbReference type="SAM" id="Phobius"/>
    </source>
</evidence>
<dbReference type="PANTHER" id="PTHR21845">
    <property type="entry name" value="TRANSMEMBRANE ANCHOR PROTEIN 1"/>
    <property type="match status" value="1"/>
</dbReference>
<feature type="coiled-coil region" evidence="1">
    <location>
        <begin position="237"/>
        <end position="277"/>
    </location>
</feature>
<comment type="caution">
    <text evidence="5">The sequence shown here is derived from an EMBL/GenBank/DDBJ whole genome shotgun (WGS) entry which is preliminary data.</text>
</comment>
<accession>A0A811KFB4</accession>
<keyword evidence="3" id="KW-1133">Transmembrane helix</keyword>
<keyword evidence="6" id="KW-1185">Reference proteome</keyword>
<feature type="region of interest" description="Disordered" evidence="2">
    <location>
        <begin position="189"/>
        <end position="220"/>
    </location>
</feature>
<dbReference type="Proteomes" id="UP000783686">
    <property type="component" value="Unassembled WGS sequence"/>
</dbReference>
<dbReference type="EMBL" id="CAJFCW020000003">
    <property type="protein sequence ID" value="CAG9102263.1"/>
    <property type="molecule type" value="Genomic_DNA"/>
</dbReference>
<feature type="domain" description="Matrix-remodeling-associated protein 7 helical" evidence="4">
    <location>
        <begin position="236"/>
        <end position="297"/>
    </location>
</feature>
<proteinExistence type="predicted"/>
<protein>
    <recommendedName>
        <fullName evidence="4">Matrix-remodeling-associated protein 7 helical domain-containing protein</fullName>
    </recommendedName>
</protein>
<evidence type="ECO:0000256" key="2">
    <source>
        <dbReference type="SAM" id="MobiDB-lite"/>
    </source>
</evidence>
<dbReference type="InterPro" id="IPR057534">
    <property type="entry name" value="MXRA7_helical"/>
</dbReference>
<reference evidence="5" key="1">
    <citation type="submission" date="2020-09" db="EMBL/GenBank/DDBJ databases">
        <authorList>
            <person name="Kikuchi T."/>
        </authorList>
    </citation>
    <scope>NUCLEOTIDE SEQUENCE</scope>
    <source>
        <strain evidence="5">SH1</strain>
    </source>
</reference>
<dbReference type="PANTHER" id="PTHR21845:SF2">
    <property type="entry name" value="MATRIX-REMODELING-ASSOCIATED PROTEIN 7"/>
    <property type="match status" value="1"/>
</dbReference>
<dbReference type="Proteomes" id="UP000614601">
    <property type="component" value="Unassembled WGS sequence"/>
</dbReference>
<gene>
    <name evidence="5" type="ORF">BOKJ2_LOCUS5468</name>
</gene>
<keyword evidence="3" id="KW-0472">Membrane</keyword>
<feature type="compositionally biased region" description="Basic and acidic residues" evidence="2">
    <location>
        <begin position="205"/>
        <end position="220"/>
    </location>
</feature>
<evidence type="ECO:0000313" key="6">
    <source>
        <dbReference type="Proteomes" id="UP000614601"/>
    </source>
</evidence>
<keyword evidence="1" id="KW-0175">Coiled coil</keyword>
<dbReference type="AlphaFoldDB" id="A0A811KFB4"/>
<feature type="compositionally biased region" description="Basic residues" evidence="2">
    <location>
        <begin position="121"/>
        <end position="133"/>
    </location>
</feature>
<organism evidence="5 6">
    <name type="scientific">Bursaphelenchus okinawaensis</name>
    <dbReference type="NCBI Taxonomy" id="465554"/>
    <lineage>
        <taxon>Eukaryota</taxon>
        <taxon>Metazoa</taxon>
        <taxon>Ecdysozoa</taxon>
        <taxon>Nematoda</taxon>
        <taxon>Chromadorea</taxon>
        <taxon>Rhabditida</taxon>
        <taxon>Tylenchina</taxon>
        <taxon>Tylenchomorpha</taxon>
        <taxon>Aphelenchoidea</taxon>
        <taxon>Aphelenchoididae</taxon>
        <taxon>Bursaphelenchus</taxon>
    </lineage>
</organism>
<dbReference type="Pfam" id="PF25473">
    <property type="entry name" value="MXRA7_helical"/>
    <property type="match status" value="1"/>
</dbReference>
<evidence type="ECO:0000256" key="1">
    <source>
        <dbReference type="SAM" id="Coils"/>
    </source>
</evidence>
<evidence type="ECO:0000259" key="4">
    <source>
        <dbReference type="Pfam" id="PF25473"/>
    </source>
</evidence>
<feature type="compositionally biased region" description="Low complexity" evidence="2">
    <location>
        <begin position="147"/>
        <end position="159"/>
    </location>
</feature>
<dbReference type="InterPro" id="IPR026622">
    <property type="entry name" value="Mxra7"/>
</dbReference>
<feature type="region of interest" description="Disordered" evidence="2">
    <location>
        <begin position="115"/>
        <end position="168"/>
    </location>
</feature>
<dbReference type="EMBL" id="CAJFDH010000003">
    <property type="protein sequence ID" value="CAD5214189.1"/>
    <property type="molecule type" value="Genomic_DNA"/>
</dbReference>
<feature type="transmembrane region" description="Helical" evidence="3">
    <location>
        <begin position="60"/>
        <end position="79"/>
    </location>
</feature>
<name>A0A811KFB4_9BILA</name>
<sequence length="298" mass="33754">MAFDELLEEMGGAETAAGQTAEAEEEVVTEPWWLIARRFGLNTYHPSVADLFNDPTVRTALAICILSAIAAPLFTMFAYRFWRKKQNEKAGYASVDSSQPGHFNADLLASITEPKQPKVVGPKKNKKRTKRTGHQQIPSDEAECSDDSSAPSSCISSPEVQRQPKLTKKEEKYAVDEFTDFTTGKSTKIRFADENEQNSKSTGKKSTEKREELLDQDGKEEDVKKLVDMQWHGKLATAKLRAKANKLQESMTEQEKKEEQRLKNEQLEKIFALMQQEQDKFGVADKSDLMEQMKMYSI</sequence>